<name>A0A8T3BRV0_DENNO</name>
<dbReference type="AlphaFoldDB" id="A0A8T3BRV0"/>
<feature type="domain" description="DUF4283" evidence="1">
    <location>
        <begin position="13"/>
        <end position="71"/>
    </location>
</feature>
<keyword evidence="3" id="KW-1185">Reference proteome</keyword>
<organism evidence="2 3">
    <name type="scientific">Dendrobium nobile</name>
    <name type="common">Orchid</name>
    <dbReference type="NCBI Taxonomy" id="94219"/>
    <lineage>
        <taxon>Eukaryota</taxon>
        <taxon>Viridiplantae</taxon>
        <taxon>Streptophyta</taxon>
        <taxon>Embryophyta</taxon>
        <taxon>Tracheophyta</taxon>
        <taxon>Spermatophyta</taxon>
        <taxon>Magnoliopsida</taxon>
        <taxon>Liliopsida</taxon>
        <taxon>Asparagales</taxon>
        <taxon>Orchidaceae</taxon>
        <taxon>Epidendroideae</taxon>
        <taxon>Malaxideae</taxon>
        <taxon>Dendrobiinae</taxon>
        <taxon>Dendrobium</taxon>
    </lineage>
</organism>
<dbReference type="Proteomes" id="UP000829196">
    <property type="component" value="Unassembled WGS sequence"/>
</dbReference>
<dbReference type="Pfam" id="PF14111">
    <property type="entry name" value="DUF4283"/>
    <property type="match status" value="1"/>
</dbReference>
<dbReference type="InterPro" id="IPR025558">
    <property type="entry name" value="DUF4283"/>
</dbReference>
<dbReference type="InterPro" id="IPR040256">
    <property type="entry name" value="At4g02000-like"/>
</dbReference>
<accession>A0A8T3BRV0</accession>
<protein>
    <recommendedName>
        <fullName evidence="1">DUF4283 domain-containing protein</fullName>
    </recommendedName>
</protein>
<evidence type="ECO:0000313" key="3">
    <source>
        <dbReference type="Proteomes" id="UP000829196"/>
    </source>
</evidence>
<sequence length="173" mass="19429">MGWLLPVSVLVAELSRRWSPFGEMEFVSTGPNSVLCLFQSTEAWDAVLSGGPWIIAGNILGMDKWSFSYSPASLNGLRSPIWIRLPQLPLLYWDYNNLNRLAHMLGEPLWMDGLTSRRGRSSFARICVRIDLSRNLLPGVWINGLHGRFFQKVEYEGLSSVCTSCGSLAHRAN</sequence>
<evidence type="ECO:0000259" key="1">
    <source>
        <dbReference type="Pfam" id="PF14111"/>
    </source>
</evidence>
<dbReference type="PANTHER" id="PTHR31286">
    <property type="entry name" value="GLYCINE-RICH CELL WALL STRUCTURAL PROTEIN 1.8-LIKE"/>
    <property type="match status" value="1"/>
</dbReference>
<proteinExistence type="predicted"/>
<dbReference type="EMBL" id="JAGYWB010000006">
    <property type="protein sequence ID" value="KAI0519069.1"/>
    <property type="molecule type" value="Genomic_DNA"/>
</dbReference>
<comment type="caution">
    <text evidence="2">The sequence shown here is derived from an EMBL/GenBank/DDBJ whole genome shotgun (WGS) entry which is preliminary data.</text>
</comment>
<gene>
    <name evidence="2" type="ORF">KFK09_006509</name>
</gene>
<reference evidence="2" key="1">
    <citation type="journal article" date="2022" name="Front. Genet.">
        <title>Chromosome-Scale Assembly of the Dendrobium nobile Genome Provides Insights Into the Molecular Mechanism of the Biosynthesis of the Medicinal Active Ingredient of Dendrobium.</title>
        <authorList>
            <person name="Xu Q."/>
            <person name="Niu S.-C."/>
            <person name="Li K.-L."/>
            <person name="Zheng P.-J."/>
            <person name="Zhang X.-J."/>
            <person name="Jia Y."/>
            <person name="Liu Y."/>
            <person name="Niu Y.-X."/>
            <person name="Yu L.-H."/>
            <person name="Chen D.-F."/>
            <person name="Zhang G.-Q."/>
        </authorList>
    </citation>
    <scope>NUCLEOTIDE SEQUENCE</scope>
    <source>
        <tissue evidence="2">Leaf</tissue>
    </source>
</reference>
<dbReference type="OrthoDB" id="779415at2759"/>
<evidence type="ECO:0000313" key="2">
    <source>
        <dbReference type="EMBL" id="KAI0519069.1"/>
    </source>
</evidence>
<dbReference type="PANTHER" id="PTHR31286:SF99">
    <property type="entry name" value="DUF4283 DOMAIN-CONTAINING PROTEIN"/>
    <property type="match status" value="1"/>
</dbReference>